<dbReference type="SUPFAM" id="SSF58113">
    <property type="entry name" value="Apolipoprotein A-I"/>
    <property type="match status" value="1"/>
</dbReference>
<reference evidence="3" key="1">
    <citation type="submission" date="2016-11" db="UniProtKB">
        <authorList>
            <consortium name="WormBaseParasite"/>
        </authorList>
    </citation>
    <scope>IDENTIFICATION</scope>
</reference>
<keyword evidence="1" id="KW-0175">Coiled coil</keyword>
<dbReference type="Proteomes" id="UP000095281">
    <property type="component" value="Unplaced"/>
</dbReference>
<dbReference type="Gene3D" id="1.20.120.20">
    <property type="entry name" value="Apolipoprotein"/>
    <property type="match status" value="1"/>
</dbReference>
<protein>
    <submittedName>
        <fullName evidence="3">Sensitive to high expression protein 9, mitochondrial</fullName>
    </submittedName>
</protein>
<accession>A0A1I8BYG7</accession>
<evidence type="ECO:0000256" key="1">
    <source>
        <dbReference type="SAM" id="Coils"/>
    </source>
</evidence>
<keyword evidence="2" id="KW-1185">Reference proteome</keyword>
<name>A0A1I8BYG7_MELHA</name>
<sequence>MNFLRVLIKSSNLKRIMQQSCNLSGVRNIKKHKKRDVDVSHILAKELEHILNVSRMRRVTSVVTYQTPKIVESKKEHSHLRRRLDKYEDSFNSSLVKELDRFEKRLNKRIDDMESRLIKKLDGFEIGITKKLDSLETKFDNLESGITKKLDSLETKFDNLESGITKKLDSLETKLDKYFKRLKYESYFQSTLLLLITVMILMIDSQNKSNRAASEKEINETLERILDRLKSLNGNNFF</sequence>
<organism evidence="2 3">
    <name type="scientific">Meloidogyne hapla</name>
    <name type="common">Root-knot nematode worm</name>
    <dbReference type="NCBI Taxonomy" id="6305"/>
    <lineage>
        <taxon>Eukaryota</taxon>
        <taxon>Metazoa</taxon>
        <taxon>Ecdysozoa</taxon>
        <taxon>Nematoda</taxon>
        <taxon>Chromadorea</taxon>
        <taxon>Rhabditida</taxon>
        <taxon>Tylenchina</taxon>
        <taxon>Tylenchomorpha</taxon>
        <taxon>Tylenchoidea</taxon>
        <taxon>Meloidogynidae</taxon>
        <taxon>Meloidogyninae</taxon>
        <taxon>Meloidogyne</taxon>
    </lineage>
</organism>
<dbReference type="AlphaFoldDB" id="A0A1I8BYG7"/>
<feature type="coiled-coil region" evidence="1">
    <location>
        <begin position="70"/>
        <end position="116"/>
    </location>
</feature>
<evidence type="ECO:0000313" key="3">
    <source>
        <dbReference type="WBParaSite" id="MhA1_Contig734.frz3.gene7"/>
    </source>
</evidence>
<evidence type="ECO:0000313" key="2">
    <source>
        <dbReference type="Proteomes" id="UP000095281"/>
    </source>
</evidence>
<dbReference type="WBParaSite" id="MhA1_Contig734.frz3.gene7">
    <property type="protein sequence ID" value="MhA1_Contig734.frz3.gene7"/>
    <property type="gene ID" value="MhA1_Contig734.frz3.gene7"/>
</dbReference>
<proteinExistence type="predicted"/>